<dbReference type="Proteomes" id="UP000441772">
    <property type="component" value="Unassembled WGS sequence"/>
</dbReference>
<dbReference type="EMBL" id="WBVT01000031">
    <property type="protein sequence ID" value="KAB7789794.1"/>
    <property type="molecule type" value="Genomic_DNA"/>
</dbReference>
<keyword evidence="1" id="KW-0472">Membrane</keyword>
<protein>
    <submittedName>
        <fullName evidence="3">LytE protein</fullName>
    </submittedName>
</protein>
<dbReference type="InterPro" id="IPR018392">
    <property type="entry name" value="LysM"/>
</dbReference>
<proteinExistence type="predicted"/>
<gene>
    <name evidence="3" type="ORF">F7D09_1684</name>
</gene>
<evidence type="ECO:0000256" key="1">
    <source>
        <dbReference type="SAM" id="Phobius"/>
    </source>
</evidence>
<dbReference type="Pfam" id="PF01476">
    <property type="entry name" value="LysM"/>
    <property type="match status" value="1"/>
</dbReference>
<comment type="caution">
    <text evidence="3">The sequence shown here is derived from an EMBL/GenBank/DDBJ whole genome shotgun (WGS) entry which is preliminary data.</text>
</comment>
<keyword evidence="1" id="KW-0812">Transmembrane</keyword>
<evidence type="ECO:0000313" key="4">
    <source>
        <dbReference type="Proteomes" id="UP000441772"/>
    </source>
</evidence>
<keyword evidence="4" id="KW-1185">Reference proteome</keyword>
<feature type="transmembrane region" description="Helical" evidence="1">
    <location>
        <begin position="50"/>
        <end position="70"/>
    </location>
</feature>
<name>A0A6I1GDT1_9BIFI</name>
<reference evidence="3 4" key="1">
    <citation type="submission" date="2019-09" db="EMBL/GenBank/DDBJ databases">
        <title>Characterization of the phylogenetic diversity of two novel species belonging to the genus Bifidobacterium: Bifidobacterium cebidarum sp. nov. and Bifidobacterium leontopitheci sp. nov.</title>
        <authorList>
            <person name="Lugli G.A."/>
            <person name="Duranti S."/>
            <person name="Milani C."/>
            <person name="Turroni F."/>
            <person name="Ventura M."/>
        </authorList>
    </citation>
    <scope>NUCLEOTIDE SEQUENCE [LARGE SCALE GENOMIC DNA]</scope>
    <source>
        <strain evidence="3 4">LMG 31471</strain>
    </source>
</reference>
<evidence type="ECO:0000259" key="2">
    <source>
        <dbReference type="PROSITE" id="PS51782"/>
    </source>
</evidence>
<accession>A0A6I1GDT1</accession>
<organism evidence="3 4">
    <name type="scientific">Bifidobacterium leontopitheci</name>
    <dbReference type="NCBI Taxonomy" id="2650774"/>
    <lineage>
        <taxon>Bacteria</taxon>
        <taxon>Bacillati</taxon>
        <taxon>Actinomycetota</taxon>
        <taxon>Actinomycetes</taxon>
        <taxon>Bifidobacteriales</taxon>
        <taxon>Bifidobacteriaceae</taxon>
        <taxon>Bifidobacterium</taxon>
    </lineage>
</organism>
<dbReference type="PROSITE" id="PS51782">
    <property type="entry name" value="LYSM"/>
    <property type="match status" value="1"/>
</dbReference>
<dbReference type="CDD" id="cd00118">
    <property type="entry name" value="LysM"/>
    <property type="match status" value="1"/>
</dbReference>
<dbReference type="RefSeq" id="WP_376863013.1">
    <property type="nucleotide sequence ID" value="NZ_JBHSKZ010000010.1"/>
</dbReference>
<keyword evidence="1" id="KW-1133">Transmembrane helix</keyword>
<dbReference type="SUPFAM" id="SSF54106">
    <property type="entry name" value="LysM domain"/>
    <property type="match status" value="1"/>
</dbReference>
<dbReference type="Gene3D" id="3.10.350.10">
    <property type="entry name" value="LysM domain"/>
    <property type="match status" value="1"/>
</dbReference>
<sequence>MEHMITKSAVRHIAGTQIADVDVMGASVRSSVRSSVHGAVRRRRRAASSWIRVAVTSLLLMLAFMAGVMLPHPAQSVADPQLVTSYTVQPGDTLWSYAESITPDGGDVRDTVSRLVQLNHLDDDSLETGQRLLVPVE</sequence>
<feature type="domain" description="LysM" evidence="2">
    <location>
        <begin position="84"/>
        <end position="134"/>
    </location>
</feature>
<dbReference type="SMART" id="SM00257">
    <property type="entry name" value="LysM"/>
    <property type="match status" value="1"/>
</dbReference>
<evidence type="ECO:0000313" key="3">
    <source>
        <dbReference type="EMBL" id="KAB7789794.1"/>
    </source>
</evidence>
<dbReference type="InterPro" id="IPR036779">
    <property type="entry name" value="LysM_dom_sf"/>
</dbReference>
<dbReference type="AlphaFoldDB" id="A0A6I1GDT1"/>